<dbReference type="EMBL" id="CAJNOC010001742">
    <property type="protein sequence ID" value="CAF0887739.1"/>
    <property type="molecule type" value="Genomic_DNA"/>
</dbReference>
<dbReference type="AlphaFoldDB" id="A0A813YR07"/>
<evidence type="ECO:0000313" key="3">
    <source>
        <dbReference type="EMBL" id="CAF0887739.1"/>
    </source>
</evidence>
<protein>
    <submittedName>
        <fullName evidence="3">Uncharacterized protein</fullName>
    </submittedName>
</protein>
<gene>
    <name evidence="3" type="ORF">OXX778_LOCUS10748</name>
</gene>
<organism evidence="3 4">
    <name type="scientific">Brachionus calyciflorus</name>
    <dbReference type="NCBI Taxonomy" id="104777"/>
    <lineage>
        <taxon>Eukaryota</taxon>
        <taxon>Metazoa</taxon>
        <taxon>Spiralia</taxon>
        <taxon>Gnathifera</taxon>
        <taxon>Rotifera</taxon>
        <taxon>Eurotatoria</taxon>
        <taxon>Monogononta</taxon>
        <taxon>Pseudotrocha</taxon>
        <taxon>Ploima</taxon>
        <taxon>Brachionidae</taxon>
        <taxon>Brachionus</taxon>
    </lineage>
</organism>
<proteinExistence type="predicted"/>
<dbReference type="OrthoDB" id="10457793at2759"/>
<feature type="region of interest" description="Disordered" evidence="2">
    <location>
        <begin position="38"/>
        <end position="76"/>
    </location>
</feature>
<sequence length="578" mass="67697">MSLLEDLLLLKPKPYQPLYSGKINPIFKTAHLPAEKLRNNRPKTSVTISNVSPDLAPSPLRPFSSSNNLSTFRNSNAKAPVGTSSLAIQRAQNENDDSENESINISLLNVDSETNFDINNHRKEYGQFSYFSYFERYMNRIAKRKIPSYLLPRPPPELADKPELTLYEMLEEFELIEIYNLVDIRVARPFRLRSNSTGSNRKSRSMLTLSGKQKRRHSLECFLNRYLTHKLVLKSLESDFMNKKKESEKNSFKSFLIKEDSDLTNNNEMDIKPPEIYALGSMKLKNREEKLKNQNKNLSLLIDQKIEDPLKKKYSHIESKYSKYLSENSKRRGSNSHGNIIRSKSAIQQHYSSANKFILYKKPKSAYLKLSNQLDSKIREDIHRNKGPIYFGELKQDNLDIHNEYKTKLELKDKNLFIYEWLQKIDTGECKHFYRNPFKESVSINTETEIENQAETIGFQNKNQPIFLDKKRKIDPFENPKNQITKDRLPNRLNSAFVLNSYYETMDKQTLASKSDYLNSIKFNKQIMLRTDSNINSVKNIEQLTSQENYCFIRERLAKEKRLNDILLTRMKLDLFVL</sequence>
<reference evidence="3" key="1">
    <citation type="submission" date="2021-02" db="EMBL/GenBank/DDBJ databases">
        <authorList>
            <person name="Nowell W R."/>
        </authorList>
    </citation>
    <scope>NUCLEOTIDE SEQUENCE</scope>
    <source>
        <strain evidence="3">Ploen Becks lab</strain>
    </source>
</reference>
<feature type="compositionally biased region" description="Polar residues" evidence="2">
    <location>
        <begin position="63"/>
        <end position="76"/>
    </location>
</feature>
<comment type="caution">
    <text evidence="3">The sequence shown here is derived from an EMBL/GenBank/DDBJ whole genome shotgun (WGS) entry which is preliminary data.</text>
</comment>
<evidence type="ECO:0000313" key="4">
    <source>
        <dbReference type="Proteomes" id="UP000663879"/>
    </source>
</evidence>
<accession>A0A813YR07</accession>
<evidence type="ECO:0000256" key="2">
    <source>
        <dbReference type="SAM" id="MobiDB-lite"/>
    </source>
</evidence>
<evidence type="ECO:0000256" key="1">
    <source>
        <dbReference type="SAM" id="Coils"/>
    </source>
</evidence>
<dbReference type="Proteomes" id="UP000663879">
    <property type="component" value="Unassembled WGS sequence"/>
</dbReference>
<keyword evidence="4" id="KW-1185">Reference proteome</keyword>
<feature type="compositionally biased region" description="Polar residues" evidence="2">
    <location>
        <begin position="42"/>
        <end position="52"/>
    </location>
</feature>
<feature type="coiled-coil region" evidence="1">
    <location>
        <begin position="281"/>
        <end position="308"/>
    </location>
</feature>
<keyword evidence="1" id="KW-0175">Coiled coil</keyword>
<name>A0A813YR07_9BILA</name>